<dbReference type="Proteomes" id="UP000605427">
    <property type="component" value="Unassembled WGS sequence"/>
</dbReference>
<dbReference type="Pfam" id="PF26353">
    <property type="entry name" value="YhfM"/>
    <property type="match status" value="1"/>
</dbReference>
<evidence type="ECO:0000313" key="3">
    <source>
        <dbReference type="EMBL" id="GGH68794.1"/>
    </source>
</evidence>
<dbReference type="Pfam" id="PF14275">
    <property type="entry name" value="DUF4362"/>
    <property type="match status" value="1"/>
</dbReference>
<feature type="signal peptide" evidence="1">
    <location>
        <begin position="1"/>
        <end position="18"/>
    </location>
</feature>
<dbReference type="InterPro" id="IPR025372">
    <property type="entry name" value="DUF4362"/>
</dbReference>
<evidence type="ECO:0000256" key="1">
    <source>
        <dbReference type="SAM" id="SignalP"/>
    </source>
</evidence>
<gene>
    <name evidence="3" type="ORF">GCM10007362_03190</name>
</gene>
<dbReference type="InterPro" id="IPR058780">
    <property type="entry name" value="YhfM-like_dom"/>
</dbReference>
<reference evidence="4" key="1">
    <citation type="journal article" date="2019" name="Int. J. Syst. Evol. Microbiol.">
        <title>The Global Catalogue of Microorganisms (GCM) 10K type strain sequencing project: providing services to taxonomists for standard genome sequencing and annotation.</title>
        <authorList>
            <consortium name="The Broad Institute Genomics Platform"/>
            <consortium name="The Broad Institute Genome Sequencing Center for Infectious Disease"/>
            <person name="Wu L."/>
            <person name="Ma J."/>
        </authorList>
    </citation>
    <scope>NUCLEOTIDE SEQUENCE [LARGE SCALE GENOMIC DNA]</scope>
    <source>
        <strain evidence="4">CCM 8702</strain>
    </source>
</reference>
<sequence>MPKTILSICMLCSLFLLNACTPNETSSRESVEEQPAQAVAPILQPADNEVFVSRNLDFGRINPRVHLKLEGEESVEAFREADRTKHQLLGEMDVRHPDFDLVFNNDGEIRELHLWLPDNEEDRGMVTEIDKTGTGYQLTPKSTQVLRGLIEDYRYDYEQAVDNGDIVQIFGEMYNFDKWEDFLTDIEQSRPASVQRVGYTIEGDPIFDNLDFDGQSIHYVSENTMDRFGLPKKEFDTCEKVITEPIPAEHNTPGIVYRLDGCSGTDGGLNENFWFAIPDEAEKVEQHG</sequence>
<feature type="chain" id="PRO_5046180033" description="YhfM-like domain-containing protein" evidence="1">
    <location>
        <begin position="19"/>
        <end position="288"/>
    </location>
</feature>
<comment type="caution">
    <text evidence="3">The sequence shown here is derived from an EMBL/GenBank/DDBJ whole genome shotgun (WGS) entry which is preliminary data.</text>
</comment>
<evidence type="ECO:0000313" key="4">
    <source>
        <dbReference type="Proteomes" id="UP000605427"/>
    </source>
</evidence>
<dbReference type="EMBL" id="BMDD01000001">
    <property type="protein sequence ID" value="GGH68794.1"/>
    <property type="molecule type" value="Genomic_DNA"/>
</dbReference>
<proteinExistence type="predicted"/>
<keyword evidence="4" id="KW-1185">Reference proteome</keyword>
<organism evidence="3 4">
    <name type="scientific">Saccharibacillus endophyticus</name>
    <dbReference type="NCBI Taxonomy" id="2060666"/>
    <lineage>
        <taxon>Bacteria</taxon>
        <taxon>Bacillati</taxon>
        <taxon>Bacillota</taxon>
        <taxon>Bacilli</taxon>
        <taxon>Bacillales</taxon>
        <taxon>Paenibacillaceae</taxon>
        <taxon>Saccharibacillus</taxon>
    </lineage>
</organism>
<name>A0ABQ1ZM00_9BACL</name>
<dbReference type="RefSeq" id="WP_172238108.1">
    <property type="nucleotide sequence ID" value="NZ_BMDD01000001.1"/>
</dbReference>
<keyword evidence="1" id="KW-0732">Signal</keyword>
<feature type="domain" description="YhfM-like" evidence="2">
    <location>
        <begin position="68"/>
        <end position="153"/>
    </location>
</feature>
<accession>A0ABQ1ZM00</accession>
<protein>
    <recommendedName>
        <fullName evidence="2">YhfM-like domain-containing protein</fullName>
    </recommendedName>
</protein>
<evidence type="ECO:0000259" key="2">
    <source>
        <dbReference type="Pfam" id="PF26353"/>
    </source>
</evidence>